<dbReference type="EMBL" id="WHNY01000082">
    <property type="protein sequence ID" value="NOU68989.1"/>
    <property type="molecule type" value="Genomic_DNA"/>
</dbReference>
<evidence type="ECO:0000256" key="4">
    <source>
        <dbReference type="ARBA" id="ARBA00013457"/>
    </source>
</evidence>
<comment type="cofactor">
    <cofactor evidence="1">
        <name>FMN</name>
        <dbReference type="ChEBI" id="CHEBI:58210"/>
    </cofactor>
</comment>
<comment type="similarity">
    <text evidence="3">Belongs to the nitronate monooxygenase family. NMO class I subfamily.</text>
</comment>
<keyword evidence="9 12" id="KW-0503">Monooxygenase</keyword>
<name>A0ABX1XMD2_9BACL</name>
<keyword evidence="8" id="KW-0560">Oxidoreductase</keyword>
<gene>
    <name evidence="12" type="ORF">GC096_33760</name>
</gene>
<accession>A0ABX1XMD2</accession>
<evidence type="ECO:0000256" key="7">
    <source>
        <dbReference type="ARBA" id="ARBA00022643"/>
    </source>
</evidence>
<evidence type="ECO:0000256" key="2">
    <source>
        <dbReference type="ARBA" id="ARBA00003535"/>
    </source>
</evidence>
<dbReference type="PANTHER" id="PTHR42747">
    <property type="entry name" value="NITRONATE MONOOXYGENASE-RELATED"/>
    <property type="match status" value="1"/>
</dbReference>
<dbReference type="InterPro" id="IPR004136">
    <property type="entry name" value="NMO"/>
</dbReference>
<dbReference type="Gene3D" id="3.20.20.70">
    <property type="entry name" value="Aldolase class I"/>
    <property type="match status" value="1"/>
</dbReference>
<dbReference type="CDD" id="cd04730">
    <property type="entry name" value="NPD_like"/>
    <property type="match status" value="1"/>
</dbReference>
<keyword evidence="5" id="KW-0216">Detoxification</keyword>
<dbReference type="GO" id="GO:0004497">
    <property type="term" value="F:monooxygenase activity"/>
    <property type="evidence" value="ECO:0007669"/>
    <property type="project" value="UniProtKB-KW"/>
</dbReference>
<proteinExistence type="inferred from homology"/>
<sequence>MLLLKKLSWTIGDGADYQHLNTAISDPLTSDRRQKIIYLNTALCRIFDIRYPIFLAGMAGGPGTVSLTAAVSNAGGLGTLGAAYMEPEAIRTAIQDIRKLTNSPFGVNLFVTRAQDDNTRIPEVQQELNVMRAKLGIPQVVAEEVKTPDHFEQQFAVLLEEKVPVISTAFGVLPPHMTEQAKAAGIRIVTMVTTVDEAILAEQAGCDAIVAQGSEAGGHRGTFEIANRPMGANIGTMALVPQIVTHVQVPVIAAGGIMDGRGLVAALVLGAQGVQMGTRFLTSMESGAHIAYQNKLLASTEESTVITKVFSGRPARGVTNEFIKVWDQNGVEPLPFPTQNTATRDIRNSAAKQHNSEYMSLWAGQGLRLLTAGQSAGSILLETIQQAQTILSQIKNS</sequence>
<evidence type="ECO:0000256" key="10">
    <source>
        <dbReference type="ARBA" id="ARBA00031155"/>
    </source>
</evidence>
<dbReference type="SUPFAM" id="SSF51412">
    <property type="entry name" value="Inosine monophosphate dehydrogenase (IMPDH)"/>
    <property type="match status" value="1"/>
</dbReference>
<keyword evidence="6" id="KW-0285">Flavoprotein</keyword>
<reference evidence="12 13" key="1">
    <citation type="submission" date="2019-10" db="EMBL/GenBank/DDBJ databases">
        <title>Description of Paenibacillus humi sp. nov.</title>
        <authorList>
            <person name="Carlier A."/>
            <person name="Qi S."/>
        </authorList>
    </citation>
    <scope>NUCLEOTIDE SEQUENCE [LARGE SCALE GENOMIC DNA]</scope>
    <source>
        <strain evidence="12 13">LMG 31461</strain>
    </source>
</reference>
<evidence type="ECO:0000256" key="11">
    <source>
        <dbReference type="ARBA" id="ARBA00049401"/>
    </source>
</evidence>
<evidence type="ECO:0000256" key="1">
    <source>
        <dbReference type="ARBA" id="ARBA00001917"/>
    </source>
</evidence>
<evidence type="ECO:0000256" key="9">
    <source>
        <dbReference type="ARBA" id="ARBA00023033"/>
    </source>
</evidence>
<organism evidence="12 13">
    <name type="scientific">Paenibacillus plantarum</name>
    <dbReference type="NCBI Taxonomy" id="2654975"/>
    <lineage>
        <taxon>Bacteria</taxon>
        <taxon>Bacillati</taxon>
        <taxon>Bacillota</taxon>
        <taxon>Bacilli</taxon>
        <taxon>Bacillales</taxon>
        <taxon>Paenibacillaceae</taxon>
        <taxon>Paenibacillus</taxon>
    </lineage>
</organism>
<dbReference type="Pfam" id="PF03060">
    <property type="entry name" value="NMO"/>
    <property type="match status" value="1"/>
</dbReference>
<protein>
    <recommendedName>
        <fullName evidence="4">Probable nitronate monooxygenase</fullName>
    </recommendedName>
    <alternativeName>
        <fullName evidence="10">Propionate 3-nitronate monooxygenase</fullName>
    </alternativeName>
</protein>
<evidence type="ECO:0000256" key="5">
    <source>
        <dbReference type="ARBA" id="ARBA00022575"/>
    </source>
</evidence>
<evidence type="ECO:0000256" key="6">
    <source>
        <dbReference type="ARBA" id="ARBA00022630"/>
    </source>
</evidence>
<evidence type="ECO:0000256" key="3">
    <source>
        <dbReference type="ARBA" id="ARBA00009881"/>
    </source>
</evidence>
<keyword evidence="7" id="KW-0288">FMN</keyword>
<comment type="catalytic activity">
    <reaction evidence="11">
        <text>3 propionate 3-nitronate + 3 O2 + H2O = 3 3-oxopropanoate + 2 nitrate + nitrite + H2O2 + 3 H(+)</text>
        <dbReference type="Rhea" id="RHEA:57332"/>
        <dbReference type="ChEBI" id="CHEBI:15377"/>
        <dbReference type="ChEBI" id="CHEBI:15378"/>
        <dbReference type="ChEBI" id="CHEBI:15379"/>
        <dbReference type="ChEBI" id="CHEBI:16240"/>
        <dbReference type="ChEBI" id="CHEBI:16301"/>
        <dbReference type="ChEBI" id="CHEBI:17632"/>
        <dbReference type="ChEBI" id="CHEBI:33190"/>
        <dbReference type="ChEBI" id="CHEBI:136067"/>
    </reaction>
</comment>
<dbReference type="PANTHER" id="PTHR42747:SF3">
    <property type="entry name" value="NITRONATE MONOOXYGENASE-RELATED"/>
    <property type="match status" value="1"/>
</dbReference>
<comment type="caution">
    <text evidence="12">The sequence shown here is derived from an EMBL/GenBank/DDBJ whole genome shotgun (WGS) entry which is preliminary data.</text>
</comment>
<dbReference type="InterPro" id="IPR013785">
    <property type="entry name" value="Aldolase_TIM"/>
</dbReference>
<comment type="function">
    <text evidence="2">Nitronate monooxygenase that uses molecular oxygen to catalyze the oxidative denitrification of alkyl nitronates. Acts on propionate 3-nitronate (P3N), the presumed physiological substrate. Probably functions in the detoxification of P3N, a metabolic poison produced by plants and fungi as a defense mechanism.</text>
</comment>
<evidence type="ECO:0000313" key="13">
    <source>
        <dbReference type="Proteomes" id="UP000653578"/>
    </source>
</evidence>
<evidence type="ECO:0000313" key="12">
    <source>
        <dbReference type="EMBL" id="NOU68989.1"/>
    </source>
</evidence>
<evidence type="ECO:0000256" key="8">
    <source>
        <dbReference type="ARBA" id="ARBA00023002"/>
    </source>
</evidence>
<keyword evidence="13" id="KW-1185">Reference proteome</keyword>
<dbReference type="Proteomes" id="UP000653578">
    <property type="component" value="Unassembled WGS sequence"/>
</dbReference>